<dbReference type="AlphaFoldDB" id="A0AAF3FPW0"/>
<dbReference type="InterPro" id="IPR010796">
    <property type="entry name" value="C2_B9-type_dom"/>
</dbReference>
<reference evidence="9 10" key="1">
    <citation type="submission" date="2024-02" db="UniProtKB">
        <authorList>
            <consortium name="WormBaseParasite"/>
        </authorList>
    </citation>
    <scope>IDENTIFICATION</scope>
</reference>
<evidence type="ECO:0000313" key="9">
    <source>
        <dbReference type="WBParaSite" id="MBELARI_LOCUS9229"/>
    </source>
</evidence>
<dbReference type="PANTHER" id="PTHR12968">
    <property type="entry name" value="B9 DOMAIN-CONTAINING"/>
    <property type="match status" value="1"/>
</dbReference>
<sequence length="175" mass="19996">MVEVFYNGIIESASDFEKTGFCVRWKLHIGGGWRVIEGAQEGQTQTDLAKSLQKAYFLHPIDIHLATRTLQDWPKLMLEVWHCDEYGRQEIYGYGSIFLPSLPGHQELECHIWRPKGTLREELMQKFIGGGLQLTESLGQMKSFEVAKFDGKSAGIIKLQMNTITRNFDRFGIVA</sequence>
<evidence type="ECO:0000256" key="1">
    <source>
        <dbReference type="ARBA" id="ARBA00004120"/>
    </source>
</evidence>
<organism evidence="8 9">
    <name type="scientific">Mesorhabditis belari</name>
    <dbReference type="NCBI Taxonomy" id="2138241"/>
    <lineage>
        <taxon>Eukaryota</taxon>
        <taxon>Metazoa</taxon>
        <taxon>Ecdysozoa</taxon>
        <taxon>Nematoda</taxon>
        <taxon>Chromadorea</taxon>
        <taxon>Rhabditida</taxon>
        <taxon>Rhabditina</taxon>
        <taxon>Rhabditomorpha</taxon>
        <taxon>Rhabditoidea</taxon>
        <taxon>Rhabditidae</taxon>
        <taxon>Mesorhabditinae</taxon>
        <taxon>Mesorhabditis</taxon>
    </lineage>
</organism>
<evidence type="ECO:0000256" key="4">
    <source>
        <dbReference type="ARBA" id="ARBA00023212"/>
    </source>
</evidence>
<proteinExistence type="inferred from homology"/>
<keyword evidence="8" id="KW-1185">Reference proteome</keyword>
<keyword evidence="2" id="KW-0963">Cytoplasm</keyword>
<keyword evidence="3" id="KW-0970">Cilium biogenesis/degradation</keyword>
<keyword evidence="5" id="KW-0966">Cell projection</keyword>
<evidence type="ECO:0000256" key="5">
    <source>
        <dbReference type="ARBA" id="ARBA00023273"/>
    </source>
</evidence>
<comment type="subcellular location">
    <subcellularLocation>
        <location evidence="1">Cytoplasm</location>
        <location evidence="1">Cytoskeleton</location>
        <location evidence="1">Cilium basal body</location>
    </subcellularLocation>
</comment>
<protein>
    <recommendedName>
        <fullName evidence="7">B9 domain-containing protein 2</fullName>
    </recommendedName>
</protein>
<dbReference type="GO" id="GO:0036038">
    <property type="term" value="C:MKS complex"/>
    <property type="evidence" value="ECO:0007669"/>
    <property type="project" value="TreeGrafter"/>
</dbReference>
<evidence type="ECO:0000256" key="7">
    <source>
        <dbReference type="ARBA" id="ARBA00039272"/>
    </source>
</evidence>
<name>A0AAF3FPW0_9BILA</name>
<dbReference type="PROSITE" id="PS51381">
    <property type="entry name" value="C2_B9"/>
    <property type="match status" value="1"/>
</dbReference>
<dbReference type="PANTHER" id="PTHR12968:SF2">
    <property type="entry name" value="B9 DOMAIN-CONTAINING PROTEIN 2"/>
    <property type="match status" value="1"/>
</dbReference>
<evidence type="ECO:0000256" key="6">
    <source>
        <dbReference type="ARBA" id="ARBA00038411"/>
    </source>
</evidence>
<evidence type="ECO:0000256" key="2">
    <source>
        <dbReference type="ARBA" id="ARBA00022490"/>
    </source>
</evidence>
<dbReference type="WBParaSite" id="MBELARI_LOCUS9812">
    <property type="protein sequence ID" value="MBELARI_LOCUS9812"/>
    <property type="gene ID" value="MBELARI_LOCUS9812"/>
</dbReference>
<accession>A0AAF3FPW0</accession>
<dbReference type="Proteomes" id="UP000887575">
    <property type="component" value="Unassembled WGS sequence"/>
</dbReference>
<evidence type="ECO:0000313" key="10">
    <source>
        <dbReference type="WBParaSite" id="MBELARI_LOCUS9812"/>
    </source>
</evidence>
<comment type="similarity">
    <text evidence="6">Belongs to the B9D family.</text>
</comment>
<dbReference type="WBParaSite" id="MBELARI_LOCUS9229">
    <property type="protein sequence ID" value="MBELARI_LOCUS9229"/>
    <property type="gene ID" value="MBELARI_LOCUS9229"/>
</dbReference>
<evidence type="ECO:0000313" key="8">
    <source>
        <dbReference type="Proteomes" id="UP000887575"/>
    </source>
</evidence>
<dbReference type="Pfam" id="PF07162">
    <property type="entry name" value="B9-C2"/>
    <property type="match status" value="1"/>
</dbReference>
<dbReference type="GO" id="GO:0060271">
    <property type="term" value="P:cilium assembly"/>
    <property type="evidence" value="ECO:0007669"/>
    <property type="project" value="TreeGrafter"/>
</dbReference>
<keyword evidence="4" id="KW-0206">Cytoskeleton</keyword>
<evidence type="ECO:0000256" key="3">
    <source>
        <dbReference type="ARBA" id="ARBA00022794"/>
    </source>
</evidence>